<keyword evidence="10" id="KW-1185">Reference proteome</keyword>
<feature type="domain" description="Methyl-accepting transducer" evidence="7">
    <location>
        <begin position="346"/>
        <end position="575"/>
    </location>
</feature>
<keyword evidence="6" id="KW-1133">Transmembrane helix</keyword>
<keyword evidence="3" id="KW-0807">Transducer</keyword>
<feature type="compositionally biased region" description="Basic and acidic residues" evidence="5">
    <location>
        <begin position="264"/>
        <end position="274"/>
    </location>
</feature>
<reference evidence="9" key="1">
    <citation type="submission" date="2021-07" db="EMBL/GenBank/DDBJ databases">
        <title>Pseudohoeflea marina sp. nov. a polyhydroxyalcanoate-producing bacterium.</title>
        <authorList>
            <person name="Zheng W."/>
            <person name="Yu S."/>
            <person name="Huang Y."/>
        </authorList>
    </citation>
    <scope>NUCLEOTIDE SEQUENCE</scope>
    <source>
        <strain evidence="9">DP4N28-3</strain>
    </source>
</reference>
<keyword evidence="6" id="KW-0472">Membrane</keyword>
<dbReference type="InterPro" id="IPR004089">
    <property type="entry name" value="MCPsignal_dom"/>
</dbReference>
<gene>
    <name evidence="9" type="ORF">KY465_14400</name>
</gene>
<evidence type="ECO:0000256" key="3">
    <source>
        <dbReference type="PROSITE-ProRule" id="PRU00284"/>
    </source>
</evidence>
<dbReference type="Pfam" id="PF00672">
    <property type="entry name" value="HAMP"/>
    <property type="match status" value="1"/>
</dbReference>
<evidence type="ECO:0000313" key="9">
    <source>
        <dbReference type="EMBL" id="MBW3098471.1"/>
    </source>
</evidence>
<dbReference type="InterPro" id="IPR051310">
    <property type="entry name" value="MCP_chemotaxis"/>
</dbReference>
<sequence>MKTSINRSLIYFGAVVMVGLAVAFGVMKFTYEALKVNGPAYQQIVNGKDLIADILPPPLYVVESYLLANESMVTPAARTKNVARIGELDAEYQERKAYWAASNLDSALLAELQGDVLEYGDQYWSVMLNQFLPAIAAGDNAATSAAISRLYTAFHTHDAAVNQLVANASTYLEGAEQSARTSGFVWSLISMAAALFSVVLFAGGLWVFRKRAIVPLTGMRDYMGILAKDDYSQEVPYADRTDEIGDMAKSVAYFRNEALAREESRRRAEEEEKNAQQSEAAQAKARAEAERSRVIEQLTEGLERLSSGDLTCTIEEPFAAEYEKLRAEFNASIEGLAVTLKGISTATNEVRQTASEIGMATDDLSRRTEQQAAALEETAAALDEITSTVKSASARAEEASAEVGTAKSGAEQSGQVMRDAITAMEKIEASSQQISQIISVIDDIAFQTNLLALNAGVEAARAGEAGKGFAVVAQEVRELAQRSATAAKEIKALIETSTSQVSGGVALVNKTGTALSEIEAQVGKINEHIQSIVTASHEQSNALGEINASVNQMDRVTQQNAAMVEETNAATQSLSSETVKLEGLVNRFQIRGGMGTAAAAQPDQARRDSGAAARPAPVHKADRAADQGAAKSAARPEAASRSSRPASSPARELSQKVASAFSTRETADSGSADSGRTVTPPRPANSASAADNAVATGTGPTMSAASEGWEEF</sequence>
<dbReference type="Pfam" id="PF00015">
    <property type="entry name" value="MCPsignal"/>
    <property type="match status" value="1"/>
</dbReference>
<proteinExistence type="inferred from homology"/>
<dbReference type="PROSITE" id="PS50111">
    <property type="entry name" value="CHEMOTAXIS_TRANSDUC_2"/>
    <property type="match status" value="1"/>
</dbReference>
<evidence type="ECO:0000313" key="10">
    <source>
        <dbReference type="Proteomes" id="UP001430804"/>
    </source>
</evidence>
<keyword evidence="1" id="KW-0145">Chemotaxis</keyword>
<keyword evidence="6" id="KW-0812">Transmembrane</keyword>
<comment type="caution">
    <text evidence="9">The sequence shown here is derived from an EMBL/GenBank/DDBJ whole genome shotgun (WGS) entry which is preliminary data.</text>
</comment>
<feature type="compositionally biased region" description="Low complexity" evidence="5">
    <location>
        <begin position="629"/>
        <end position="651"/>
    </location>
</feature>
<name>A0ABS6WRA0_9HYPH</name>
<feature type="transmembrane region" description="Helical" evidence="6">
    <location>
        <begin position="184"/>
        <end position="208"/>
    </location>
</feature>
<feature type="domain" description="HAMP" evidence="8">
    <location>
        <begin position="210"/>
        <end position="263"/>
    </location>
</feature>
<keyword evidence="4" id="KW-0175">Coiled coil</keyword>
<feature type="domain" description="HAMP" evidence="8">
    <location>
        <begin position="289"/>
        <end position="341"/>
    </location>
</feature>
<dbReference type="InterPro" id="IPR003660">
    <property type="entry name" value="HAMP_dom"/>
</dbReference>
<organism evidence="9 10">
    <name type="scientific">Pseudohoeflea coraliihabitans</name>
    <dbReference type="NCBI Taxonomy" id="2860393"/>
    <lineage>
        <taxon>Bacteria</taxon>
        <taxon>Pseudomonadati</taxon>
        <taxon>Pseudomonadota</taxon>
        <taxon>Alphaproteobacteria</taxon>
        <taxon>Hyphomicrobiales</taxon>
        <taxon>Rhizobiaceae</taxon>
        <taxon>Pseudohoeflea</taxon>
    </lineage>
</organism>
<comment type="similarity">
    <text evidence="2">Belongs to the methyl-accepting chemotaxis (MCP) protein family.</text>
</comment>
<accession>A0ABS6WRA0</accession>
<dbReference type="Proteomes" id="UP001430804">
    <property type="component" value="Unassembled WGS sequence"/>
</dbReference>
<dbReference type="SMART" id="SM00304">
    <property type="entry name" value="HAMP"/>
    <property type="match status" value="2"/>
</dbReference>
<feature type="region of interest" description="Disordered" evidence="5">
    <location>
        <begin position="595"/>
        <end position="712"/>
    </location>
</feature>
<dbReference type="EMBL" id="JAHWQX010000003">
    <property type="protein sequence ID" value="MBW3098471.1"/>
    <property type="molecule type" value="Genomic_DNA"/>
</dbReference>
<feature type="transmembrane region" description="Helical" evidence="6">
    <location>
        <begin position="9"/>
        <end position="31"/>
    </location>
</feature>
<feature type="coiled-coil region" evidence="4">
    <location>
        <begin position="365"/>
        <end position="402"/>
    </location>
</feature>
<evidence type="ECO:0000256" key="4">
    <source>
        <dbReference type="SAM" id="Coils"/>
    </source>
</evidence>
<evidence type="ECO:0000256" key="1">
    <source>
        <dbReference type="ARBA" id="ARBA00022500"/>
    </source>
</evidence>
<feature type="compositionally biased region" description="Low complexity" evidence="5">
    <location>
        <begin position="275"/>
        <end position="284"/>
    </location>
</feature>
<protein>
    <submittedName>
        <fullName evidence="9">Methyl-accepting chemotaxis protein</fullName>
    </submittedName>
</protein>
<evidence type="ECO:0000259" key="7">
    <source>
        <dbReference type="PROSITE" id="PS50111"/>
    </source>
</evidence>
<evidence type="ECO:0000256" key="2">
    <source>
        <dbReference type="ARBA" id="ARBA00029447"/>
    </source>
</evidence>
<evidence type="ECO:0000256" key="5">
    <source>
        <dbReference type="SAM" id="MobiDB-lite"/>
    </source>
</evidence>
<evidence type="ECO:0000256" key="6">
    <source>
        <dbReference type="SAM" id="Phobius"/>
    </source>
</evidence>
<dbReference type="PROSITE" id="PS50885">
    <property type="entry name" value="HAMP"/>
    <property type="match status" value="2"/>
</dbReference>
<feature type="compositionally biased region" description="Low complexity" evidence="5">
    <location>
        <begin position="684"/>
        <end position="695"/>
    </location>
</feature>
<evidence type="ECO:0000259" key="8">
    <source>
        <dbReference type="PROSITE" id="PS50885"/>
    </source>
</evidence>
<dbReference type="SMART" id="SM00283">
    <property type="entry name" value="MA"/>
    <property type="match status" value="1"/>
</dbReference>
<feature type="region of interest" description="Disordered" evidence="5">
    <location>
        <begin position="264"/>
        <end position="286"/>
    </location>
</feature>
<dbReference type="PANTHER" id="PTHR43531">
    <property type="entry name" value="PROTEIN ICFG"/>
    <property type="match status" value="1"/>
</dbReference>
<dbReference type="RefSeq" id="WP_219202519.1">
    <property type="nucleotide sequence ID" value="NZ_JAHWQX010000003.1"/>
</dbReference>
<feature type="compositionally biased region" description="Polar residues" evidence="5">
    <location>
        <begin position="656"/>
        <end position="677"/>
    </location>
</feature>
<dbReference type="CDD" id="cd11386">
    <property type="entry name" value="MCP_signal"/>
    <property type="match status" value="1"/>
</dbReference>
<dbReference type="PANTHER" id="PTHR43531:SF11">
    <property type="entry name" value="METHYL-ACCEPTING CHEMOTAXIS PROTEIN 3"/>
    <property type="match status" value="1"/>
</dbReference>